<proteinExistence type="predicted"/>
<sequence>MSTRERGGVGPVYWLISGASGRDGVFVLDLAGLGRSLPVFSFKEEAELFLALGGLGEGWRAVESGAGDFLSLFFGPAADVKSVVLDPLPNMFRDSTAGLVGLSLGRFMDRFLGVSGADVVPEPG</sequence>
<dbReference type="RefSeq" id="WP_166172852.1">
    <property type="nucleotide sequence ID" value="NZ_CP045119.1"/>
</dbReference>
<gene>
    <name evidence="1" type="ORF">GBA63_01550</name>
</gene>
<reference evidence="1 2" key="1">
    <citation type="submission" date="2019-10" db="EMBL/GenBank/DDBJ databases">
        <title>Rubrobacter sp nov SCSIO 52090 isolated from a deep-sea sediment in the South China Sea.</title>
        <authorList>
            <person name="Chen R.W."/>
        </authorList>
    </citation>
    <scope>NUCLEOTIDE SEQUENCE [LARGE SCALE GENOMIC DNA]</scope>
    <source>
        <strain evidence="1 2">SCSIO 52909</strain>
    </source>
</reference>
<evidence type="ECO:0000313" key="1">
    <source>
        <dbReference type="EMBL" id="QIN81456.1"/>
    </source>
</evidence>
<dbReference type="AlphaFoldDB" id="A0A6G8Q4R5"/>
<name>A0A6G8Q4R5_9ACTN</name>
<dbReference type="Proteomes" id="UP000501452">
    <property type="component" value="Chromosome"/>
</dbReference>
<dbReference type="EMBL" id="CP045119">
    <property type="protein sequence ID" value="QIN81456.1"/>
    <property type="molecule type" value="Genomic_DNA"/>
</dbReference>
<keyword evidence="2" id="KW-1185">Reference proteome</keyword>
<accession>A0A6G8Q4R5</accession>
<dbReference type="KEGG" id="rub:GBA63_01550"/>
<evidence type="ECO:0000313" key="2">
    <source>
        <dbReference type="Proteomes" id="UP000501452"/>
    </source>
</evidence>
<protein>
    <submittedName>
        <fullName evidence="1">Uncharacterized protein</fullName>
    </submittedName>
</protein>
<organism evidence="1 2">
    <name type="scientific">Rubrobacter tropicus</name>
    <dbReference type="NCBI Taxonomy" id="2653851"/>
    <lineage>
        <taxon>Bacteria</taxon>
        <taxon>Bacillati</taxon>
        <taxon>Actinomycetota</taxon>
        <taxon>Rubrobacteria</taxon>
        <taxon>Rubrobacterales</taxon>
        <taxon>Rubrobacteraceae</taxon>
        <taxon>Rubrobacter</taxon>
    </lineage>
</organism>